<dbReference type="EMBL" id="CP061081">
    <property type="protein sequence ID" value="QNT07514.1"/>
    <property type="molecule type" value="Genomic_DNA"/>
</dbReference>
<dbReference type="Pfam" id="PF02852">
    <property type="entry name" value="Pyr_redox_dim"/>
    <property type="match status" value="1"/>
</dbReference>
<dbReference type="Gene3D" id="3.30.390.30">
    <property type="match status" value="1"/>
</dbReference>
<keyword evidence="5" id="KW-0963">Cytoplasm</keyword>
<comment type="catalytic activity">
    <reaction evidence="12 16">
        <text>N(6)-[(R)-dihydrolipoyl]-L-lysyl-[protein] + NAD(+) = N(6)-[(R)-lipoyl]-L-lysyl-[protein] + NADH + H(+)</text>
        <dbReference type="Rhea" id="RHEA:15045"/>
        <dbReference type="Rhea" id="RHEA-COMP:10474"/>
        <dbReference type="Rhea" id="RHEA-COMP:10475"/>
        <dbReference type="ChEBI" id="CHEBI:15378"/>
        <dbReference type="ChEBI" id="CHEBI:57540"/>
        <dbReference type="ChEBI" id="CHEBI:57945"/>
        <dbReference type="ChEBI" id="CHEBI:83099"/>
        <dbReference type="ChEBI" id="CHEBI:83100"/>
        <dbReference type="EC" id="1.8.1.4"/>
    </reaction>
</comment>
<evidence type="ECO:0000256" key="11">
    <source>
        <dbReference type="ARBA" id="ARBA00023284"/>
    </source>
</evidence>
<evidence type="ECO:0000256" key="9">
    <source>
        <dbReference type="ARBA" id="ARBA00023027"/>
    </source>
</evidence>
<name>A0A7H1JAJ8_9GAMM</name>
<dbReference type="InterPro" id="IPR012999">
    <property type="entry name" value="Pyr_OxRdtase_I_AS"/>
</dbReference>
<feature type="binding site" evidence="14">
    <location>
        <position position="320"/>
    </location>
    <ligand>
        <name>FAD</name>
        <dbReference type="ChEBI" id="CHEBI:57692"/>
    </ligand>
</feature>
<dbReference type="EC" id="1.8.1.4" evidence="3 16"/>
<proteinExistence type="inferred from homology"/>
<evidence type="ECO:0000256" key="10">
    <source>
        <dbReference type="ARBA" id="ARBA00023157"/>
    </source>
</evidence>
<evidence type="ECO:0000256" key="6">
    <source>
        <dbReference type="ARBA" id="ARBA00022630"/>
    </source>
</evidence>
<dbReference type="KEGG" id="mard:IBG28_07865"/>
<dbReference type="InterPro" id="IPR023753">
    <property type="entry name" value="FAD/NAD-binding_dom"/>
</dbReference>
<dbReference type="Proteomes" id="UP000516370">
    <property type="component" value="Chromosome"/>
</dbReference>
<dbReference type="NCBIfam" id="TIGR01350">
    <property type="entry name" value="lipoamide_DH"/>
    <property type="match status" value="1"/>
</dbReference>
<dbReference type="InterPro" id="IPR016156">
    <property type="entry name" value="FAD/NAD-linked_Rdtase_dimer_sf"/>
</dbReference>
<dbReference type="PRINTS" id="PR00411">
    <property type="entry name" value="PNDRDTASEI"/>
</dbReference>
<evidence type="ECO:0000256" key="12">
    <source>
        <dbReference type="ARBA" id="ARBA00049187"/>
    </source>
</evidence>
<sequence>MSDKFDVVVIGGGPGGYVAAIRAAQLGLKTACIEKWLDKDNKPRLGGTCLNVGCIPSKALLDSSQKYHDAKETFGVHGISMSDVAMNVDAMVDRKDKIVDQLTGGITGLFKANGVTSFEGFGKVLANKKVEFTAHDGTVTVIETENVILATGSVPVNIPPAPRTGDIIVDNQGALDFRAVPKRLGVIGAGVIGLELGSVWARLGSEVVVLEAQDAFLSLCDQDVAKEAAKIFKKQHLDIRLGARVTGSQINGEEVEVTYLDKDGNEQKQTFDKLIVAVGRKPFTQGCFSEDSGVKLDERGFVFVDEQCRTSVPGVYAIGDIVRGPMLAHKASEEGVMVADIIAGHKAQMNYDCIPSVIYTHPELAWVGKNEQELKAEGVKFKVGKFPFAASGRAMAANDTDGFVKIIACEETDRILGCHIIGGHAADLIAQAVIAMEFGSTAEDIALTVFAHPTVSEAVHEAALAVDNHAIHIANRKKR</sequence>
<dbReference type="RefSeq" id="WP_111606184.1">
    <property type="nucleotide sequence ID" value="NZ_BMLJ01000003.1"/>
</dbReference>
<feature type="binding site" evidence="14">
    <location>
        <begin position="326"/>
        <end position="329"/>
    </location>
    <ligand>
        <name>FAD</name>
        <dbReference type="ChEBI" id="CHEBI:57692"/>
    </ligand>
</feature>
<feature type="binding site" evidence="14">
    <location>
        <position position="211"/>
    </location>
    <ligand>
        <name>NAD(+)</name>
        <dbReference type="ChEBI" id="CHEBI:57540"/>
    </ligand>
</feature>
<keyword evidence="14" id="KW-0547">Nucleotide-binding</keyword>
<feature type="binding site" evidence="14">
    <location>
        <position position="58"/>
    </location>
    <ligand>
        <name>FAD</name>
        <dbReference type="ChEBI" id="CHEBI:57692"/>
    </ligand>
</feature>
<organism evidence="19 20">
    <name type="scientific">Marinomonas arctica</name>
    <dbReference type="NCBI Taxonomy" id="383750"/>
    <lineage>
        <taxon>Bacteria</taxon>
        <taxon>Pseudomonadati</taxon>
        <taxon>Pseudomonadota</taxon>
        <taxon>Gammaproteobacteria</taxon>
        <taxon>Oceanospirillales</taxon>
        <taxon>Oceanospirillaceae</taxon>
        <taxon>Marinomonas</taxon>
    </lineage>
</organism>
<feature type="domain" description="FAD/NAD(P)-binding" evidence="18">
    <location>
        <begin position="5"/>
        <end position="335"/>
    </location>
</feature>
<evidence type="ECO:0000256" key="14">
    <source>
        <dbReference type="PIRSR" id="PIRSR000350-3"/>
    </source>
</evidence>
<feature type="active site" description="Proton acceptor" evidence="13">
    <location>
        <position position="452"/>
    </location>
</feature>
<dbReference type="InterPro" id="IPR036188">
    <property type="entry name" value="FAD/NAD-bd_sf"/>
</dbReference>
<dbReference type="PIRSF" id="PIRSF000350">
    <property type="entry name" value="Mercury_reductase_MerA"/>
    <property type="match status" value="1"/>
</dbReference>
<evidence type="ECO:0000256" key="4">
    <source>
        <dbReference type="ARBA" id="ARBA00016961"/>
    </source>
</evidence>
<dbReference type="PANTHER" id="PTHR22912:SF224">
    <property type="entry name" value="DIHYDROLIPOYL DEHYDROGENASE"/>
    <property type="match status" value="1"/>
</dbReference>
<keyword evidence="20" id="KW-1185">Reference proteome</keyword>
<dbReference type="GO" id="GO:0004148">
    <property type="term" value="F:dihydrolipoyl dehydrogenase (NADH) activity"/>
    <property type="evidence" value="ECO:0007669"/>
    <property type="project" value="UniProtKB-EC"/>
</dbReference>
<feature type="binding site" evidence="14">
    <location>
        <position position="122"/>
    </location>
    <ligand>
        <name>FAD</name>
        <dbReference type="ChEBI" id="CHEBI:57692"/>
    </ligand>
</feature>
<keyword evidence="11 16" id="KW-0676">Redox-active center</keyword>
<accession>A0A7H1JAJ8</accession>
<feature type="domain" description="Pyridine nucleotide-disulphide oxidoreductase dimerisation" evidence="17">
    <location>
        <begin position="354"/>
        <end position="463"/>
    </location>
</feature>
<dbReference type="Pfam" id="PF07992">
    <property type="entry name" value="Pyr_redox_2"/>
    <property type="match status" value="1"/>
</dbReference>
<keyword evidence="8 16" id="KW-0560">Oxidoreductase</keyword>
<evidence type="ECO:0000313" key="19">
    <source>
        <dbReference type="EMBL" id="QNT07514.1"/>
    </source>
</evidence>
<evidence type="ECO:0000256" key="1">
    <source>
        <dbReference type="ARBA" id="ARBA00004496"/>
    </source>
</evidence>
<feature type="binding site" evidence="14">
    <location>
        <begin position="151"/>
        <end position="153"/>
    </location>
    <ligand>
        <name>FAD</name>
        <dbReference type="ChEBI" id="CHEBI:57692"/>
    </ligand>
</feature>
<keyword evidence="6 16" id="KW-0285">Flavoprotein</keyword>
<evidence type="ECO:0000256" key="7">
    <source>
        <dbReference type="ARBA" id="ARBA00022827"/>
    </source>
</evidence>
<dbReference type="Gene3D" id="3.50.50.60">
    <property type="entry name" value="FAD/NAD(P)-binding domain"/>
    <property type="match status" value="2"/>
</dbReference>
<dbReference type="InterPro" id="IPR006258">
    <property type="entry name" value="Lipoamide_DH"/>
</dbReference>
<evidence type="ECO:0000313" key="20">
    <source>
        <dbReference type="Proteomes" id="UP000516370"/>
    </source>
</evidence>
<dbReference type="PANTHER" id="PTHR22912">
    <property type="entry name" value="DISULFIDE OXIDOREDUCTASE"/>
    <property type="match status" value="1"/>
</dbReference>
<dbReference type="GO" id="GO:0050660">
    <property type="term" value="F:flavin adenine dinucleotide binding"/>
    <property type="evidence" value="ECO:0007669"/>
    <property type="project" value="InterPro"/>
</dbReference>
<dbReference type="SUPFAM" id="SSF51905">
    <property type="entry name" value="FAD/NAD(P)-binding domain"/>
    <property type="match status" value="1"/>
</dbReference>
<comment type="subcellular location">
    <subcellularLocation>
        <location evidence="1">Cytoplasm</location>
    </subcellularLocation>
</comment>
<dbReference type="GO" id="GO:0006103">
    <property type="term" value="P:2-oxoglutarate metabolic process"/>
    <property type="evidence" value="ECO:0007669"/>
    <property type="project" value="TreeGrafter"/>
</dbReference>
<evidence type="ECO:0000256" key="2">
    <source>
        <dbReference type="ARBA" id="ARBA00007532"/>
    </source>
</evidence>
<dbReference type="GO" id="GO:0005737">
    <property type="term" value="C:cytoplasm"/>
    <property type="evidence" value="ECO:0007669"/>
    <property type="project" value="UniProtKB-SubCell"/>
</dbReference>
<evidence type="ECO:0000256" key="3">
    <source>
        <dbReference type="ARBA" id="ARBA00012608"/>
    </source>
</evidence>
<feature type="binding site" evidence="14">
    <location>
        <begin position="188"/>
        <end position="195"/>
    </location>
    <ligand>
        <name>NAD(+)</name>
        <dbReference type="ChEBI" id="CHEBI:57540"/>
    </ligand>
</feature>
<evidence type="ECO:0000256" key="5">
    <source>
        <dbReference type="ARBA" id="ARBA00022490"/>
    </source>
</evidence>
<dbReference type="InterPro" id="IPR001100">
    <property type="entry name" value="Pyr_nuc-diS_OxRdtase"/>
</dbReference>
<keyword evidence="10" id="KW-1015">Disulfide bond</keyword>
<comment type="cofactor">
    <cofactor evidence="14 16">
        <name>FAD</name>
        <dbReference type="ChEBI" id="CHEBI:57692"/>
    </cofactor>
    <text evidence="14 16">Binds 1 FAD per subunit.</text>
</comment>
<dbReference type="PROSITE" id="PS00076">
    <property type="entry name" value="PYRIDINE_REDOX_1"/>
    <property type="match status" value="1"/>
</dbReference>
<protein>
    <recommendedName>
        <fullName evidence="4 16">Dihydrolipoyl dehydrogenase</fullName>
        <ecNumber evidence="3 16">1.8.1.4</ecNumber>
    </recommendedName>
</protein>
<evidence type="ECO:0000259" key="17">
    <source>
        <dbReference type="Pfam" id="PF02852"/>
    </source>
</evidence>
<keyword evidence="7 14" id="KW-0274">FAD</keyword>
<feature type="binding site" evidence="14">
    <location>
        <position position="279"/>
    </location>
    <ligand>
        <name>NAD(+)</name>
        <dbReference type="ChEBI" id="CHEBI:57540"/>
    </ligand>
</feature>
<dbReference type="InterPro" id="IPR050151">
    <property type="entry name" value="Class-I_Pyr_Nuc-Dis_Oxidored"/>
</dbReference>
<evidence type="ECO:0000256" key="15">
    <source>
        <dbReference type="PIRSR" id="PIRSR000350-4"/>
    </source>
</evidence>
<gene>
    <name evidence="19" type="primary">lpdA</name>
    <name evidence="19" type="ORF">IBG28_07865</name>
</gene>
<dbReference type="OrthoDB" id="9800167at2"/>
<comment type="similarity">
    <text evidence="2 16">Belongs to the class-I pyridine nucleotide-disulfide oxidoreductase family.</text>
</comment>
<dbReference type="FunFam" id="3.50.50.60:FF:000001">
    <property type="entry name" value="Dihydrolipoyl dehydrogenase, mitochondrial"/>
    <property type="match status" value="1"/>
</dbReference>
<dbReference type="FunFam" id="3.30.390.30:FF:000001">
    <property type="entry name" value="Dihydrolipoyl dehydrogenase"/>
    <property type="match status" value="1"/>
</dbReference>
<evidence type="ECO:0000256" key="16">
    <source>
        <dbReference type="RuleBase" id="RU003692"/>
    </source>
</evidence>
<evidence type="ECO:0000256" key="8">
    <source>
        <dbReference type="ARBA" id="ARBA00023002"/>
    </source>
</evidence>
<dbReference type="InterPro" id="IPR004099">
    <property type="entry name" value="Pyr_nucl-diS_OxRdtase_dimer"/>
</dbReference>
<comment type="miscellaneous">
    <text evidence="16">The active site is a redox-active disulfide bond.</text>
</comment>
<dbReference type="AlphaFoldDB" id="A0A7H1JAJ8"/>
<dbReference type="SUPFAM" id="SSF55424">
    <property type="entry name" value="FAD/NAD-linked reductases, dimerisation (C-terminal) domain"/>
    <property type="match status" value="1"/>
</dbReference>
<feature type="disulfide bond" description="Redox-active" evidence="15">
    <location>
        <begin position="49"/>
        <end position="54"/>
    </location>
</feature>
<evidence type="ECO:0000259" key="18">
    <source>
        <dbReference type="Pfam" id="PF07992"/>
    </source>
</evidence>
<evidence type="ECO:0000256" key="13">
    <source>
        <dbReference type="PIRSR" id="PIRSR000350-2"/>
    </source>
</evidence>
<dbReference type="PRINTS" id="PR00368">
    <property type="entry name" value="FADPNR"/>
</dbReference>
<reference evidence="19 20" key="1">
    <citation type="submission" date="2020-09" db="EMBL/GenBank/DDBJ databases">
        <title>Complete genome sequence of an Arctic sea ice bacterium Marinomonas arctica BSI20414.</title>
        <authorList>
            <person name="Liao L."/>
            <person name="Chen B."/>
        </authorList>
    </citation>
    <scope>NUCLEOTIDE SEQUENCE [LARGE SCALE GENOMIC DNA]</scope>
    <source>
        <strain evidence="19 20">BSI20414</strain>
    </source>
</reference>
<keyword evidence="9 14" id="KW-0520">NAD</keyword>